<proteinExistence type="predicted"/>
<keyword evidence="3" id="KW-1185">Reference proteome</keyword>
<accession>A0A0R3MUY0</accession>
<sequence length="165" mass="18129">MGAIWNFVRDYFDVVGAAAAFLASIQHSQGQTRSRVQLVIAWAIIAVAPLAFASMFLAPQTITRRQMSVTLVIYAAALYALICDGLRFGWAARLTKMRGEKWIKELDYVYLSLGALGILGSINRLDLAASGHYTRLDFLGPIILATALVVRLVKTRADIGGWNKL</sequence>
<dbReference type="Proteomes" id="UP000052023">
    <property type="component" value="Unassembled WGS sequence"/>
</dbReference>
<reference evidence="2 3" key="1">
    <citation type="submission" date="2014-03" db="EMBL/GenBank/DDBJ databases">
        <title>Bradyrhizobium valentinum sp. nov., isolated from effective nodules of Lupinus mariae-josephae, a lupine endemic of basic-lime soils in Eastern Spain.</title>
        <authorList>
            <person name="Duran D."/>
            <person name="Rey L."/>
            <person name="Navarro A."/>
            <person name="Busquets A."/>
            <person name="Imperial J."/>
            <person name="Ruiz-Argueso T."/>
        </authorList>
    </citation>
    <scope>NUCLEOTIDE SEQUENCE [LARGE SCALE GENOMIC DNA]</scope>
    <source>
        <strain evidence="2 3">Ro19</strain>
    </source>
</reference>
<dbReference type="AlphaFoldDB" id="A0A0R3MUY0"/>
<keyword evidence="1" id="KW-0812">Transmembrane</keyword>
<evidence type="ECO:0000313" key="3">
    <source>
        <dbReference type="Proteomes" id="UP000052023"/>
    </source>
</evidence>
<dbReference type="EMBL" id="LLYA01000157">
    <property type="protein sequence ID" value="KRR23928.1"/>
    <property type="molecule type" value="Genomic_DNA"/>
</dbReference>
<comment type="caution">
    <text evidence="2">The sequence shown here is derived from an EMBL/GenBank/DDBJ whole genome shotgun (WGS) entry which is preliminary data.</text>
</comment>
<keyword evidence="1" id="KW-1133">Transmembrane helix</keyword>
<keyword evidence="1" id="KW-0472">Membrane</keyword>
<gene>
    <name evidence="2" type="ORF">CQ13_26455</name>
</gene>
<feature type="transmembrane region" description="Helical" evidence="1">
    <location>
        <begin position="71"/>
        <end position="88"/>
    </location>
</feature>
<name>A0A0R3MUY0_9BRAD</name>
<evidence type="ECO:0000256" key="1">
    <source>
        <dbReference type="SAM" id="Phobius"/>
    </source>
</evidence>
<feature type="transmembrane region" description="Helical" evidence="1">
    <location>
        <begin position="40"/>
        <end position="59"/>
    </location>
</feature>
<evidence type="ECO:0000313" key="2">
    <source>
        <dbReference type="EMBL" id="KRR23928.1"/>
    </source>
</evidence>
<dbReference type="RefSeq" id="WP_057844436.1">
    <property type="nucleotide sequence ID" value="NZ_LLYA01000157.1"/>
</dbReference>
<dbReference type="OrthoDB" id="8482029at2"/>
<protein>
    <submittedName>
        <fullName evidence="2">Uncharacterized protein</fullName>
    </submittedName>
</protein>
<organism evidence="2 3">
    <name type="scientific">Bradyrhizobium retamae</name>
    <dbReference type="NCBI Taxonomy" id="1300035"/>
    <lineage>
        <taxon>Bacteria</taxon>
        <taxon>Pseudomonadati</taxon>
        <taxon>Pseudomonadota</taxon>
        <taxon>Alphaproteobacteria</taxon>
        <taxon>Hyphomicrobiales</taxon>
        <taxon>Nitrobacteraceae</taxon>
        <taxon>Bradyrhizobium</taxon>
    </lineage>
</organism>